<evidence type="ECO:0000256" key="1">
    <source>
        <dbReference type="ARBA" id="ARBA00001933"/>
    </source>
</evidence>
<keyword evidence="5" id="KW-0028">Amino-acid biosynthesis</keyword>
<evidence type="ECO:0000256" key="3">
    <source>
        <dbReference type="ARBA" id="ARBA00007103"/>
    </source>
</evidence>
<evidence type="ECO:0000256" key="6">
    <source>
        <dbReference type="ARBA" id="ARBA00022679"/>
    </source>
</evidence>
<dbReference type="FunFam" id="3.40.50.1100:FF:000002">
    <property type="entry name" value="Cysteine synthase"/>
    <property type="match status" value="1"/>
</dbReference>
<dbReference type="SUPFAM" id="SSF53686">
    <property type="entry name" value="Tryptophan synthase beta subunit-like PLP-dependent enzymes"/>
    <property type="match status" value="1"/>
</dbReference>
<evidence type="ECO:0000313" key="13">
    <source>
        <dbReference type="EMBL" id="KMQ85500.1"/>
    </source>
</evidence>
<keyword evidence="14" id="KW-1185">Reference proteome</keyword>
<accession>A0A0J7MYI3</accession>
<evidence type="ECO:0000256" key="7">
    <source>
        <dbReference type="ARBA" id="ARBA00022898"/>
    </source>
</evidence>
<dbReference type="PANTHER" id="PTHR10314">
    <property type="entry name" value="CYSTATHIONINE BETA-SYNTHASE"/>
    <property type="match status" value="1"/>
</dbReference>
<keyword evidence="8" id="KW-0198">Cysteine biosynthesis</keyword>
<evidence type="ECO:0000256" key="8">
    <source>
        <dbReference type="ARBA" id="ARBA00023192"/>
    </source>
</evidence>
<dbReference type="InterPro" id="IPR001926">
    <property type="entry name" value="TrpB-like_PALP"/>
</dbReference>
<dbReference type="EC" id="2.5.1.47" evidence="4"/>
<comment type="catalytic activity">
    <reaction evidence="9">
        <text>O-acetyl-L-serine + hydrogen sulfide = L-cysteine + acetate</text>
        <dbReference type="Rhea" id="RHEA:14829"/>
        <dbReference type="ChEBI" id="CHEBI:29919"/>
        <dbReference type="ChEBI" id="CHEBI:30089"/>
        <dbReference type="ChEBI" id="CHEBI:35235"/>
        <dbReference type="ChEBI" id="CHEBI:58340"/>
        <dbReference type="EC" id="2.5.1.47"/>
    </reaction>
</comment>
<dbReference type="Gene3D" id="3.40.50.1100">
    <property type="match status" value="2"/>
</dbReference>
<gene>
    <name evidence="13" type="ORF">RF55_15911</name>
</gene>
<feature type="modified residue" description="N6-(pyridoxal phosphate)lysine" evidence="11">
    <location>
        <position position="5"/>
    </location>
</feature>
<keyword evidence="7 10" id="KW-0663">Pyridoxal phosphate</keyword>
<evidence type="ECO:0000256" key="2">
    <source>
        <dbReference type="ARBA" id="ARBA00004962"/>
    </source>
</evidence>
<dbReference type="GO" id="GO:0005737">
    <property type="term" value="C:cytoplasm"/>
    <property type="evidence" value="ECO:0007669"/>
    <property type="project" value="UniProtKB-ARBA"/>
</dbReference>
<comment type="pathway">
    <text evidence="2">Amino-acid biosynthesis; L-cysteine biosynthesis; L-cysteine from L-serine: step 2/2.</text>
</comment>
<proteinExistence type="inferred from homology"/>
<dbReference type="STRING" id="67767.A0A0J7MYI3"/>
<feature type="binding site" evidence="10">
    <location>
        <begin position="140"/>
        <end position="144"/>
    </location>
    <ligand>
        <name>pyridoxal 5'-phosphate</name>
        <dbReference type="ChEBI" id="CHEBI:597326"/>
    </ligand>
</feature>
<dbReference type="EMBL" id="LBMM01013739">
    <property type="protein sequence ID" value="KMQ85500.1"/>
    <property type="molecule type" value="Genomic_DNA"/>
</dbReference>
<name>A0A0J7MYI3_LASNI</name>
<dbReference type="Pfam" id="PF00291">
    <property type="entry name" value="PALP"/>
    <property type="match status" value="1"/>
</dbReference>
<evidence type="ECO:0000259" key="12">
    <source>
        <dbReference type="Pfam" id="PF00291"/>
    </source>
</evidence>
<evidence type="ECO:0000313" key="14">
    <source>
        <dbReference type="Proteomes" id="UP000036403"/>
    </source>
</evidence>
<evidence type="ECO:0000256" key="10">
    <source>
        <dbReference type="PIRSR" id="PIRSR605856-50"/>
    </source>
</evidence>
<dbReference type="AlphaFoldDB" id="A0A0J7MYI3"/>
<reference evidence="13 14" key="1">
    <citation type="submission" date="2015-04" db="EMBL/GenBank/DDBJ databases">
        <title>Lasius niger genome sequencing.</title>
        <authorList>
            <person name="Konorov E.A."/>
            <person name="Nikitin M.A."/>
            <person name="Kirill M.V."/>
            <person name="Chang P."/>
        </authorList>
    </citation>
    <scope>NUCLEOTIDE SEQUENCE [LARGE SCALE GENOMIC DNA]</scope>
    <source>
        <tissue evidence="13">Whole</tissue>
    </source>
</reference>
<evidence type="ECO:0000256" key="5">
    <source>
        <dbReference type="ARBA" id="ARBA00022605"/>
    </source>
</evidence>
<keyword evidence="6" id="KW-0808">Transferase</keyword>
<feature type="binding site" evidence="10">
    <location>
        <position position="228"/>
    </location>
    <ligand>
        <name>pyridoxal 5'-phosphate</name>
        <dbReference type="ChEBI" id="CHEBI:597326"/>
    </ligand>
</feature>
<dbReference type="OrthoDB" id="10259545at2759"/>
<dbReference type="CDD" id="cd01561">
    <property type="entry name" value="CBS_like"/>
    <property type="match status" value="1"/>
</dbReference>
<evidence type="ECO:0000256" key="9">
    <source>
        <dbReference type="ARBA" id="ARBA00047931"/>
    </source>
</evidence>
<feature type="binding site" evidence="10">
    <location>
        <position position="36"/>
    </location>
    <ligand>
        <name>pyridoxal 5'-phosphate</name>
        <dbReference type="ChEBI" id="CHEBI:597326"/>
    </ligand>
</feature>
<dbReference type="InterPro" id="IPR036052">
    <property type="entry name" value="TrpB-like_PALP_sf"/>
</dbReference>
<dbReference type="InterPro" id="IPR050214">
    <property type="entry name" value="Cys_Synth/Cystath_Beta-Synth"/>
</dbReference>
<dbReference type="InterPro" id="IPR005856">
    <property type="entry name" value="Cys_synth"/>
</dbReference>
<dbReference type="FunFam" id="3.40.50.1100:FF:000067">
    <property type="entry name" value="Cysteine synthase"/>
    <property type="match status" value="1"/>
</dbReference>
<comment type="caution">
    <text evidence="13">The sequence shown here is derived from an EMBL/GenBank/DDBJ whole genome shotgun (WGS) entry which is preliminary data.</text>
</comment>
<protein>
    <recommendedName>
        <fullName evidence="4">cysteine synthase</fullName>
        <ecNumber evidence="4">2.5.1.47</ecNumber>
    </recommendedName>
</protein>
<comment type="similarity">
    <text evidence="3">Belongs to the cysteine synthase/cystathionine beta-synthase family.</text>
</comment>
<sequence length="271" mass="28134">MASVKDRLAKAMIEDAEARGLISAEKTHIIEPTSGNTGLGLALVAASKGYRITLVMPESASIERRAMMGHLGAELVLTPAAAGMSGAIKQAEALADEDKNAWIPGQFVNPVNPLVHVETTGNELWVDTEGKLDAVVAGIGTGGTISGIAQTLHQRNSEIKIFGVEPQESHVLTGGEPGPHGIQGIGAGFKPEILDLPEIEKVIAVKTEDALKTARLIARTEGIAAGISGGAALVAAIALAKQPEWAGKTIAVIIPDFAGRYLSTALFEQQS</sequence>
<dbReference type="PaxDb" id="67767-A0A0J7MYI3"/>
<dbReference type="NCBIfam" id="TIGR01136">
    <property type="entry name" value="cysKM"/>
    <property type="match status" value="1"/>
</dbReference>
<dbReference type="GO" id="GO:0004124">
    <property type="term" value="F:cysteine synthase activity"/>
    <property type="evidence" value="ECO:0007669"/>
    <property type="project" value="UniProtKB-EC"/>
</dbReference>
<evidence type="ECO:0000256" key="4">
    <source>
        <dbReference type="ARBA" id="ARBA00012681"/>
    </source>
</evidence>
<feature type="domain" description="Tryptophan synthase beta chain-like PALP" evidence="12">
    <location>
        <begin position="2"/>
        <end position="256"/>
    </location>
</feature>
<dbReference type="GO" id="GO:0006535">
    <property type="term" value="P:cysteine biosynthetic process from serine"/>
    <property type="evidence" value="ECO:0007669"/>
    <property type="project" value="InterPro"/>
</dbReference>
<comment type="cofactor">
    <cofactor evidence="1 10">
        <name>pyridoxal 5'-phosphate</name>
        <dbReference type="ChEBI" id="CHEBI:597326"/>
    </cofactor>
</comment>
<dbReference type="Proteomes" id="UP000036403">
    <property type="component" value="Unassembled WGS sequence"/>
</dbReference>
<organism evidence="13 14">
    <name type="scientific">Lasius niger</name>
    <name type="common">Black garden ant</name>
    <dbReference type="NCBI Taxonomy" id="67767"/>
    <lineage>
        <taxon>Eukaryota</taxon>
        <taxon>Metazoa</taxon>
        <taxon>Ecdysozoa</taxon>
        <taxon>Arthropoda</taxon>
        <taxon>Hexapoda</taxon>
        <taxon>Insecta</taxon>
        <taxon>Pterygota</taxon>
        <taxon>Neoptera</taxon>
        <taxon>Endopterygota</taxon>
        <taxon>Hymenoptera</taxon>
        <taxon>Apocrita</taxon>
        <taxon>Aculeata</taxon>
        <taxon>Formicoidea</taxon>
        <taxon>Formicidae</taxon>
        <taxon>Formicinae</taxon>
        <taxon>Lasius</taxon>
        <taxon>Lasius</taxon>
    </lineage>
</organism>
<evidence type="ECO:0000256" key="11">
    <source>
        <dbReference type="PIRSR" id="PIRSR605856-51"/>
    </source>
</evidence>